<feature type="transmembrane region" description="Helical" evidence="9">
    <location>
        <begin position="388"/>
        <end position="406"/>
    </location>
</feature>
<evidence type="ECO:0000256" key="7">
    <source>
        <dbReference type="ARBA" id="ARBA00023136"/>
    </source>
</evidence>
<feature type="transmembrane region" description="Helical" evidence="9">
    <location>
        <begin position="119"/>
        <end position="139"/>
    </location>
</feature>
<keyword evidence="11" id="KW-1185">Reference proteome</keyword>
<evidence type="ECO:0000256" key="2">
    <source>
        <dbReference type="ARBA" id="ARBA00005658"/>
    </source>
</evidence>
<dbReference type="NCBIfam" id="TIGR00842">
    <property type="entry name" value="bcct"/>
    <property type="match status" value="1"/>
</dbReference>
<feature type="compositionally biased region" description="Basic and acidic residues" evidence="8">
    <location>
        <begin position="1"/>
        <end position="22"/>
    </location>
</feature>
<feature type="transmembrane region" description="Helical" evidence="9">
    <location>
        <begin position="507"/>
        <end position="529"/>
    </location>
</feature>
<proteinExistence type="inferred from homology"/>
<feature type="transmembrane region" description="Helical" evidence="9">
    <location>
        <begin position="541"/>
        <end position="561"/>
    </location>
</feature>
<keyword evidence="4" id="KW-1003">Cell membrane</keyword>
<dbReference type="Gene3D" id="1.20.5.430">
    <property type="match status" value="1"/>
</dbReference>
<gene>
    <name evidence="10" type="ORF">ACFORJ_08545</name>
</gene>
<keyword evidence="7 9" id="KW-0472">Membrane</keyword>
<evidence type="ECO:0000256" key="1">
    <source>
        <dbReference type="ARBA" id="ARBA00004651"/>
    </source>
</evidence>
<comment type="subcellular location">
    <subcellularLocation>
        <location evidence="1">Cell membrane</location>
        <topology evidence="1">Multi-pass membrane protein</topology>
    </subcellularLocation>
</comment>
<feature type="transmembrane region" description="Helical" evidence="9">
    <location>
        <begin position="214"/>
        <end position="232"/>
    </location>
</feature>
<feature type="transmembrane region" description="Helical" evidence="9">
    <location>
        <begin position="296"/>
        <end position="318"/>
    </location>
</feature>
<dbReference type="Proteomes" id="UP001595751">
    <property type="component" value="Unassembled WGS sequence"/>
</dbReference>
<dbReference type="PANTHER" id="PTHR30047">
    <property type="entry name" value="HIGH-AFFINITY CHOLINE TRANSPORT PROTEIN-RELATED"/>
    <property type="match status" value="1"/>
</dbReference>
<evidence type="ECO:0000256" key="3">
    <source>
        <dbReference type="ARBA" id="ARBA00022448"/>
    </source>
</evidence>
<feature type="compositionally biased region" description="Gly residues" evidence="8">
    <location>
        <begin position="24"/>
        <end position="38"/>
    </location>
</feature>
<dbReference type="RefSeq" id="WP_290289741.1">
    <property type="nucleotide sequence ID" value="NZ_CP047211.1"/>
</dbReference>
<feature type="region of interest" description="Disordered" evidence="8">
    <location>
        <begin position="592"/>
        <end position="632"/>
    </location>
</feature>
<keyword evidence="3" id="KW-0813">Transport</keyword>
<feature type="transmembrane region" description="Helical" evidence="9">
    <location>
        <begin position="330"/>
        <end position="350"/>
    </location>
</feature>
<evidence type="ECO:0000313" key="11">
    <source>
        <dbReference type="Proteomes" id="UP001595751"/>
    </source>
</evidence>
<evidence type="ECO:0000256" key="8">
    <source>
        <dbReference type="SAM" id="MobiDB-lite"/>
    </source>
</evidence>
<evidence type="ECO:0000313" key="10">
    <source>
        <dbReference type="EMBL" id="MFC3850211.1"/>
    </source>
</evidence>
<reference evidence="11" key="1">
    <citation type="journal article" date="2019" name="Int. J. Syst. Evol. Microbiol.">
        <title>The Global Catalogue of Microorganisms (GCM) 10K type strain sequencing project: providing services to taxonomists for standard genome sequencing and annotation.</title>
        <authorList>
            <consortium name="The Broad Institute Genomics Platform"/>
            <consortium name="The Broad Institute Genome Sequencing Center for Infectious Disease"/>
            <person name="Wu L."/>
            <person name="Ma J."/>
        </authorList>
    </citation>
    <scope>NUCLEOTIDE SEQUENCE [LARGE SCALE GENOMIC DNA]</scope>
    <source>
        <strain evidence="11">CCUG 53252</strain>
    </source>
</reference>
<keyword evidence="5 9" id="KW-0812">Transmembrane</keyword>
<feature type="transmembrane region" description="Helical" evidence="9">
    <location>
        <begin position="253"/>
        <end position="276"/>
    </location>
</feature>
<feature type="transmembrane region" description="Helical" evidence="9">
    <location>
        <begin position="78"/>
        <end position="99"/>
    </location>
</feature>
<feature type="transmembrane region" description="Helical" evidence="9">
    <location>
        <begin position="461"/>
        <end position="486"/>
    </location>
</feature>
<feature type="transmembrane region" description="Helical" evidence="9">
    <location>
        <begin position="418"/>
        <end position="441"/>
    </location>
</feature>
<dbReference type="Pfam" id="PF02028">
    <property type="entry name" value="BCCT"/>
    <property type="match status" value="1"/>
</dbReference>
<evidence type="ECO:0000256" key="9">
    <source>
        <dbReference type="SAM" id="Phobius"/>
    </source>
</evidence>
<protein>
    <submittedName>
        <fullName evidence="10">BCCT family transporter</fullName>
    </submittedName>
</protein>
<evidence type="ECO:0000256" key="4">
    <source>
        <dbReference type="ARBA" id="ARBA00022475"/>
    </source>
</evidence>
<feature type="transmembrane region" description="Helical" evidence="9">
    <location>
        <begin position="159"/>
        <end position="179"/>
    </location>
</feature>
<comment type="similarity">
    <text evidence="2">Belongs to the BCCT transporter (TC 2.A.15) family.</text>
</comment>
<keyword evidence="6 9" id="KW-1133">Transmembrane helix</keyword>
<accession>A0ABV7ZPU8</accession>
<name>A0ABV7ZPU8_9CORY</name>
<organism evidence="10 11">
    <name type="scientific">Corynebacterium hansenii</name>
    <dbReference type="NCBI Taxonomy" id="394964"/>
    <lineage>
        <taxon>Bacteria</taxon>
        <taxon>Bacillati</taxon>
        <taxon>Actinomycetota</taxon>
        <taxon>Actinomycetes</taxon>
        <taxon>Mycobacteriales</taxon>
        <taxon>Corynebacteriaceae</taxon>
        <taxon>Corynebacterium</taxon>
    </lineage>
</organism>
<feature type="region of interest" description="Disordered" evidence="8">
    <location>
        <begin position="1"/>
        <end position="38"/>
    </location>
</feature>
<dbReference type="EMBL" id="JBHRZN010000002">
    <property type="protein sequence ID" value="MFC3850211.1"/>
    <property type="molecule type" value="Genomic_DNA"/>
</dbReference>
<evidence type="ECO:0000256" key="6">
    <source>
        <dbReference type="ARBA" id="ARBA00022989"/>
    </source>
</evidence>
<dbReference type="InterPro" id="IPR000060">
    <property type="entry name" value="BCCT_transptr"/>
</dbReference>
<dbReference type="PANTHER" id="PTHR30047:SF7">
    <property type="entry name" value="HIGH-AFFINITY CHOLINE TRANSPORT PROTEIN"/>
    <property type="match status" value="1"/>
</dbReference>
<sequence length="632" mass="66736">MTTSDREHGQPHERDPHEREGLEGPDGGSSGSATGGTYHGDGFGDAAGVATGEVIPPPAIADHDLPGEKSSGRAGSGIDLAVTLPAVGLILAVVAWGLLKPEHFANFAETSLTWVVANTGWLFVLAGTVFVFFIVGIALSKFGHIRLGGDAEKPEFSTVSWIAMMFAAGMGIGLMFYGVTEPLTFYRNGVPGHERHEVGTAMATTMFHWTLHPWAVYAIVGLSIAYGTYRLGRRQLISAAFIPLIGVRNAEGVVGKLIDVLAIFATVFGTAASLGLGVLQITAGMEYTGLVSNPGTWLMLGVVIVLGLAFLVSALSGVNKGIQYISNFNMMAALVLAVFVLVAGPTVVILNSIPTAAGSYLAQFFEMAARTGASADGTAGEWLSTWTIFYWAWWISWSPFVGMFLARISRGRTIREFVFSVVLVPSIVSLVWFSIFGGSAIEFERIGQSIWGDGSAEGQLFALLGDLPGGSIAAYVAMILLATFFITSADSASTVMGTMSQNGRLTAARPVTAMWGISTALIAVVLLLTGGEDALSNLQSVTILAASPFLLVVIALMFALVKGLSDDPLYLDEREQRRFALKLARERRIAAAAEGRRVPRPGRNPKQGKTGKGGKLGKSGKSGKARAGAPEK</sequence>
<evidence type="ECO:0000256" key="5">
    <source>
        <dbReference type="ARBA" id="ARBA00022692"/>
    </source>
</evidence>
<comment type="caution">
    <text evidence="10">The sequence shown here is derived from an EMBL/GenBank/DDBJ whole genome shotgun (WGS) entry which is preliminary data.</text>
</comment>